<feature type="repeat" description="TPR" evidence="3">
    <location>
        <begin position="33"/>
        <end position="66"/>
    </location>
</feature>
<dbReference type="Gene3D" id="1.25.40.10">
    <property type="entry name" value="Tetratricopeptide repeat domain"/>
    <property type="match status" value="1"/>
</dbReference>
<dbReference type="InterPro" id="IPR019734">
    <property type="entry name" value="TPR_rpt"/>
</dbReference>
<dbReference type="Pfam" id="PF13181">
    <property type="entry name" value="TPR_8"/>
    <property type="match status" value="1"/>
</dbReference>
<dbReference type="SMART" id="SM00028">
    <property type="entry name" value="TPR"/>
    <property type="match status" value="3"/>
</dbReference>
<dbReference type="AlphaFoldDB" id="A0AAP5M709"/>
<keyword evidence="4" id="KW-1133">Transmembrane helix</keyword>
<dbReference type="SUPFAM" id="SSF48452">
    <property type="entry name" value="TPR-like"/>
    <property type="match status" value="1"/>
</dbReference>
<organism evidence="5 6">
    <name type="scientific">Aetokthonos hydrillicola Thurmond2011</name>
    <dbReference type="NCBI Taxonomy" id="2712845"/>
    <lineage>
        <taxon>Bacteria</taxon>
        <taxon>Bacillati</taxon>
        <taxon>Cyanobacteriota</taxon>
        <taxon>Cyanophyceae</taxon>
        <taxon>Nostocales</taxon>
        <taxon>Hapalosiphonaceae</taxon>
        <taxon>Aetokthonos</taxon>
    </lineage>
</organism>
<dbReference type="Pfam" id="PF14559">
    <property type="entry name" value="TPR_19"/>
    <property type="match status" value="1"/>
</dbReference>
<accession>A0AAP5M709</accession>
<sequence length="151" mass="17336">MLEKFHPTNSIAIVAVIIALSLLAYFSWKTLTTSNLFQKGVNLLQKKDYQGAEEVFRQVISLNSTNDVVHLLFGEALMQQGKLEEATQQFEEVIRRAPKKVDAYLLLSNALIQQRKKEEAINILQKAKELFLVQRQPKKAEQIQQLLEKIN</sequence>
<comment type="caution">
    <text evidence="5">The sequence shown here is derived from an EMBL/GenBank/DDBJ whole genome shotgun (WGS) entry which is preliminary data.</text>
</comment>
<dbReference type="Proteomes" id="UP000667802">
    <property type="component" value="Unassembled WGS sequence"/>
</dbReference>
<evidence type="ECO:0000313" key="6">
    <source>
        <dbReference type="Proteomes" id="UP000667802"/>
    </source>
</evidence>
<evidence type="ECO:0000256" key="3">
    <source>
        <dbReference type="PROSITE-ProRule" id="PRU00339"/>
    </source>
</evidence>
<dbReference type="PANTHER" id="PTHR44943:SF8">
    <property type="entry name" value="TPR REPEAT-CONTAINING PROTEIN MJ0263"/>
    <property type="match status" value="1"/>
</dbReference>
<feature type="transmembrane region" description="Helical" evidence="4">
    <location>
        <begin position="12"/>
        <end position="28"/>
    </location>
</feature>
<dbReference type="InterPro" id="IPR051685">
    <property type="entry name" value="Ycf3/AcsC/BcsC/TPR_MFPF"/>
</dbReference>
<evidence type="ECO:0000256" key="2">
    <source>
        <dbReference type="ARBA" id="ARBA00022803"/>
    </source>
</evidence>
<proteinExistence type="predicted"/>
<evidence type="ECO:0000256" key="1">
    <source>
        <dbReference type="ARBA" id="ARBA00022737"/>
    </source>
</evidence>
<gene>
    <name evidence="5" type="ORF">G7B40_024150</name>
</gene>
<dbReference type="PANTHER" id="PTHR44943">
    <property type="entry name" value="CELLULOSE SYNTHASE OPERON PROTEIN C"/>
    <property type="match status" value="1"/>
</dbReference>
<keyword evidence="1" id="KW-0677">Repeat</keyword>
<reference evidence="6" key="1">
    <citation type="journal article" date="2021" name="Science">
        <title>Hunting the eagle killer: A cyanobacterial neurotoxin causes vacuolar myelinopathy.</title>
        <authorList>
            <person name="Breinlinger S."/>
            <person name="Phillips T.J."/>
            <person name="Haram B.N."/>
            <person name="Mares J."/>
            <person name="Martinez Yerena J.A."/>
            <person name="Hrouzek P."/>
            <person name="Sobotka R."/>
            <person name="Henderson W.M."/>
            <person name="Schmieder P."/>
            <person name="Williams S.M."/>
            <person name="Lauderdale J.D."/>
            <person name="Wilde H.D."/>
            <person name="Gerrin W."/>
            <person name="Kust A."/>
            <person name="Washington J.W."/>
            <person name="Wagner C."/>
            <person name="Geier B."/>
            <person name="Liebeke M."/>
            <person name="Enke H."/>
            <person name="Niedermeyer T.H.J."/>
            <person name="Wilde S.B."/>
        </authorList>
    </citation>
    <scope>NUCLEOTIDE SEQUENCE [LARGE SCALE GENOMIC DNA]</scope>
    <source>
        <strain evidence="6">Thurmond2011</strain>
    </source>
</reference>
<protein>
    <submittedName>
        <fullName evidence="5">Tetratricopeptide repeat protein</fullName>
    </submittedName>
</protein>
<dbReference type="PROSITE" id="PS50005">
    <property type="entry name" value="TPR"/>
    <property type="match status" value="2"/>
</dbReference>
<dbReference type="EMBL" id="JAALHA020000013">
    <property type="protein sequence ID" value="MDR9897636.1"/>
    <property type="molecule type" value="Genomic_DNA"/>
</dbReference>
<evidence type="ECO:0000256" key="4">
    <source>
        <dbReference type="SAM" id="Phobius"/>
    </source>
</evidence>
<name>A0AAP5M709_9CYAN</name>
<keyword evidence="6" id="KW-1185">Reference proteome</keyword>
<evidence type="ECO:0000313" key="5">
    <source>
        <dbReference type="EMBL" id="MDR9897636.1"/>
    </source>
</evidence>
<keyword evidence="4" id="KW-0812">Transmembrane</keyword>
<feature type="repeat" description="TPR" evidence="3">
    <location>
        <begin position="67"/>
        <end position="100"/>
    </location>
</feature>
<dbReference type="InterPro" id="IPR011990">
    <property type="entry name" value="TPR-like_helical_dom_sf"/>
</dbReference>
<keyword evidence="4" id="KW-0472">Membrane</keyword>
<keyword evidence="2 3" id="KW-0802">TPR repeat</keyword>
<dbReference type="RefSeq" id="WP_208338349.1">
    <property type="nucleotide sequence ID" value="NZ_CAWQFN010000089.1"/>
</dbReference>